<dbReference type="PANTHER" id="PTHR24095:SF14">
    <property type="entry name" value="ACETYL-COENZYME A SYNTHETASE 1"/>
    <property type="match status" value="1"/>
</dbReference>
<dbReference type="NCBIfam" id="TIGR02188">
    <property type="entry name" value="Ac_CoA_lig_AcsA"/>
    <property type="match status" value="1"/>
</dbReference>
<dbReference type="InterPro" id="IPR045851">
    <property type="entry name" value="AMP-bd_C_sf"/>
</dbReference>
<evidence type="ECO:0000256" key="1">
    <source>
        <dbReference type="ARBA" id="ARBA00013275"/>
    </source>
</evidence>
<dbReference type="Gene3D" id="3.30.300.30">
    <property type="match status" value="1"/>
</dbReference>
<feature type="domain" description="AMP-binding enzyme C-terminal" evidence="9">
    <location>
        <begin position="570"/>
        <end position="650"/>
    </location>
</feature>
<evidence type="ECO:0000256" key="6">
    <source>
        <dbReference type="NCBIfam" id="TIGR02188"/>
    </source>
</evidence>
<dbReference type="InterPro" id="IPR020845">
    <property type="entry name" value="AMP-binding_CS"/>
</dbReference>
<dbReference type="InterPro" id="IPR025110">
    <property type="entry name" value="AMP-bd_C"/>
</dbReference>
<dbReference type="PROSITE" id="PS00455">
    <property type="entry name" value="AMP_BINDING"/>
    <property type="match status" value="1"/>
</dbReference>
<dbReference type="Pfam" id="PF13193">
    <property type="entry name" value="AMP-binding_C"/>
    <property type="match status" value="1"/>
</dbReference>
<reference evidence="11" key="1">
    <citation type="journal article" date="2019" name="Int. J. Syst. Evol. Microbiol.">
        <title>The Global Catalogue of Microorganisms (GCM) 10K type strain sequencing project: providing services to taxonomists for standard genome sequencing and annotation.</title>
        <authorList>
            <consortium name="The Broad Institute Genomics Platform"/>
            <consortium name="The Broad Institute Genome Sequencing Center for Infectious Disease"/>
            <person name="Wu L."/>
            <person name="Ma J."/>
        </authorList>
    </citation>
    <scope>NUCLEOTIDE SEQUENCE [LARGE SCALE GENOMIC DNA]</scope>
    <source>
        <strain evidence="11">CGMCC 1.12778</strain>
    </source>
</reference>
<dbReference type="InterPro" id="IPR011904">
    <property type="entry name" value="Ac_CoA_lig"/>
</dbReference>
<gene>
    <name evidence="10" type="primary">acs</name>
    <name evidence="10" type="ORF">GCM10007170_42220</name>
</gene>
<evidence type="ECO:0000256" key="3">
    <source>
        <dbReference type="ARBA" id="ARBA00022741"/>
    </source>
</evidence>
<feature type="region of interest" description="Disordered" evidence="7">
    <location>
        <begin position="14"/>
        <end position="34"/>
    </location>
</feature>
<keyword evidence="11" id="KW-1185">Reference proteome</keyword>
<dbReference type="Proteomes" id="UP000643279">
    <property type="component" value="Unassembled WGS sequence"/>
</dbReference>
<dbReference type="EC" id="6.2.1.1" evidence="1 6"/>
<dbReference type="PANTHER" id="PTHR24095">
    <property type="entry name" value="ACETYL-COENZYME A SYNTHETASE"/>
    <property type="match status" value="1"/>
</dbReference>
<dbReference type="Pfam" id="PF00501">
    <property type="entry name" value="AMP-binding"/>
    <property type="match status" value="1"/>
</dbReference>
<keyword evidence="5" id="KW-0007">Acetylation</keyword>
<dbReference type="Gene3D" id="3.40.50.12780">
    <property type="entry name" value="N-terminal domain of ligase-like"/>
    <property type="match status" value="1"/>
</dbReference>
<sequence>MTIYPLTSAVPIPPVAQPGAAEQAKAQSQEPAGETARRIVFWEEAARDLDWATPWHTSHTWEPARPLETSVREPALNPSVAEQSPAAELLLTVPLTVPKIEWFAGGRLNVAVNCVERHVAAGRGAKVALYFEGEPGDRRAITYAELQQEVSRAANALLSLGIGKGDRVVIYLPVIPETVIITLAVARIGAIHSLVFGGFSAEALRFRVEDTGAKLLVTTDGQYRRGRAVPVKANADAAIAGENAVEHVLVVRRTGSDVDWTPGRDVWWHDAVGTASPEHQAEAFDAETPLFIMYTSGTTGKPKGLVHTSGGYLTQAAWSYRHLFSHPDPSQRDADVHWCTADLAWVTAHTYEIYGPLANGATQVIYEGTPNTPDPGRHFEIIARYGVTSYYTAPTLVRSLMGWFPDGVPAGYDLSSIRLLGTVGEAINPEAWRWFRTHVGGGTTPVVDTWWQSETGATVLSPSQTDTGFKPGCASRALPGLSVKIVDDDGVQIPAGVQGHIVVDGTGPGMARTVWGDPQRYLDSYWRKYARQGYFLAGDGAKYDGDGDIWILGRTDDVLNVSGHRLSTIEIESALVSHPLVVEAGVAPVADPLTGHAIAAFVVLPPGTATPSGADLTEELRAHVAGEIGPIAKPAAVIVVPDVPKTRSGKIMRRLLTQLYEGTALGDTTSLQNEASIAGIVAALAQRKKETL</sequence>
<keyword evidence="2" id="KW-0436">Ligase</keyword>
<dbReference type="InterPro" id="IPR042099">
    <property type="entry name" value="ANL_N_sf"/>
</dbReference>
<keyword evidence="4" id="KW-0067">ATP-binding</keyword>
<accession>A0ABQ2B223</accession>
<dbReference type="NCBIfam" id="NF001208">
    <property type="entry name" value="PRK00174.1"/>
    <property type="match status" value="1"/>
</dbReference>
<feature type="domain" description="AMP-dependent synthetase/ligase" evidence="8">
    <location>
        <begin position="118"/>
        <end position="513"/>
    </location>
</feature>
<proteinExistence type="predicted"/>
<dbReference type="InterPro" id="IPR000873">
    <property type="entry name" value="AMP-dep_synth/lig_dom"/>
</dbReference>
<comment type="caution">
    <text evidence="10">The sequence shown here is derived from an EMBL/GenBank/DDBJ whole genome shotgun (WGS) entry which is preliminary data.</text>
</comment>
<dbReference type="EMBL" id="BMFW01000038">
    <property type="protein sequence ID" value="GGI01845.1"/>
    <property type="molecule type" value="Genomic_DNA"/>
</dbReference>
<evidence type="ECO:0000256" key="5">
    <source>
        <dbReference type="ARBA" id="ARBA00022990"/>
    </source>
</evidence>
<keyword evidence="3" id="KW-0547">Nucleotide-binding</keyword>
<dbReference type="SUPFAM" id="SSF56801">
    <property type="entry name" value="Acetyl-CoA synthetase-like"/>
    <property type="match status" value="1"/>
</dbReference>
<evidence type="ECO:0000256" key="7">
    <source>
        <dbReference type="SAM" id="MobiDB-lite"/>
    </source>
</evidence>
<evidence type="ECO:0000313" key="11">
    <source>
        <dbReference type="Proteomes" id="UP000643279"/>
    </source>
</evidence>
<evidence type="ECO:0000259" key="9">
    <source>
        <dbReference type="Pfam" id="PF13193"/>
    </source>
</evidence>
<evidence type="ECO:0000256" key="4">
    <source>
        <dbReference type="ARBA" id="ARBA00022840"/>
    </source>
</evidence>
<name>A0ABQ2B223_9MICC</name>
<protein>
    <recommendedName>
        <fullName evidence="1 6">Acetate--CoA ligase</fullName>
        <ecNumber evidence="1 6">6.2.1.1</ecNumber>
    </recommendedName>
</protein>
<dbReference type="RefSeq" id="WP_188573478.1">
    <property type="nucleotide sequence ID" value="NZ_BMFW01000038.1"/>
</dbReference>
<evidence type="ECO:0000313" key="10">
    <source>
        <dbReference type="EMBL" id="GGI01845.1"/>
    </source>
</evidence>
<evidence type="ECO:0000259" key="8">
    <source>
        <dbReference type="Pfam" id="PF00501"/>
    </source>
</evidence>
<organism evidence="10 11">
    <name type="scientific">Arthrobacter liuii</name>
    <dbReference type="NCBI Taxonomy" id="1476996"/>
    <lineage>
        <taxon>Bacteria</taxon>
        <taxon>Bacillati</taxon>
        <taxon>Actinomycetota</taxon>
        <taxon>Actinomycetes</taxon>
        <taxon>Micrococcales</taxon>
        <taxon>Micrococcaceae</taxon>
        <taxon>Arthrobacter</taxon>
    </lineage>
</organism>
<evidence type="ECO:0000256" key="2">
    <source>
        <dbReference type="ARBA" id="ARBA00022598"/>
    </source>
</evidence>